<reference evidence="1 2" key="1">
    <citation type="submission" date="2014-05" db="EMBL/GenBank/DDBJ databases">
        <title>Methylome analysis of the phasevarions of Haemophilus influenzae.</title>
        <authorList>
            <person name="Atack J.M."/>
            <person name="Fox K.L."/>
            <person name="Power P.M."/>
            <person name="Clark T."/>
            <person name="Jurcisek J."/>
            <person name="Korlach J."/>
            <person name="Bakaletz L.O."/>
            <person name="Jennings M.P."/>
        </authorList>
    </citation>
    <scope>NUCLEOTIDE SEQUENCE [LARGE SCALE GENOMIC DNA]</scope>
    <source>
        <strain evidence="1 2">1209</strain>
    </source>
</reference>
<dbReference type="AlphaFoldDB" id="A0A158SZS6"/>
<evidence type="ECO:0000313" key="2">
    <source>
        <dbReference type="Proteomes" id="UP000050700"/>
    </source>
</evidence>
<evidence type="ECO:0000313" key="1">
    <source>
        <dbReference type="EMBL" id="KIS36370.1"/>
    </source>
</evidence>
<organism evidence="1 2">
    <name type="scientific">Haemophilus influenzae</name>
    <dbReference type="NCBI Taxonomy" id="727"/>
    <lineage>
        <taxon>Bacteria</taxon>
        <taxon>Pseudomonadati</taxon>
        <taxon>Pseudomonadota</taxon>
        <taxon>Gammaproteobacteria</taxon>
        <taxon>Pasteurellales</taxon>
        <taxon>Pasteurellaceae</taxon>
        <taxon>Haemophilus</taxon>
    </lineage>
</organism>
<dbReference type="EMBL" id="JMQP01000002">
    <property type="protein sequence ID" value="KIS36370.1"/>
    <property type="molecule type" value="Genomic_DNA"/>
</dbReference>
<accession>A0A158SZS6</accession>
<dbReference type="PATRIC" id="fig|727.582.peg.1839"/>
<protein>
    <submittedName>
        <fullName evidence="1">Uncharacterized protein</fullName>
    </submittedName>
</protein>
<gene>
    <name evidence="1" type="ORF">NTHI1209_02014</name>
</gene>
<proteinExistence type="predicted"/>
<sequence>MLQSINYLNLSICRAKSAPTKFEYYVMPINRESQRANSKIVIKLKFFYKKCGNFQRQKNRCDDDTDCV</sequence>
<comment type="caution">
    <text evidence="1">The sequence shown here is derived from an EMBL/GenBank/DDBJ whole genome shotgun (WGS) entry which is preliminary data.</text>
</comment>
<dbReference type="Proteomes" id="UP000050700">
    <property type="component" value="Unassembled WGS sequence"/>
</dbReference>
<name>A0A158SZS6_HAEIF</name>